<organism evidence="1 2">
    <name type="scientific">Linnemannia elongata AG-77</name>
    <dbReference type="NCBI Taxonomy" id="1314771"/>
    <lineage>
        <taxon>Eukaryota</taxon>
        <taxon>Fungi</taxon>
        <taxon>Fungi incertae sedis</taxon>
        <taxon>Mucoromycota</taxon>
        <taxon>Mortierellomycotina</taxon>
        <taxon>Mortierellomycetes</taxon>
        <taxon>Mortierellales</taxon>
        <taxon>Mortierellaceae</taxon>
        <taxon>Linnemannia</taxon>
    </lineage>
</organism>
<protein>
    <recommendedName>
        <fullName evidence="3">Ferritin-like domain-containing protein</fullName>
    </recommendedName>
</protein>
<dbReference type="STRING" id="1314771.A0A197JNB0"/>
<dbReference type="PANTHER" id="PTHR31694">
    <property type="entry name" value="DESICCATION-LIKE PROTEIN"/>
    <property type="match status" value="1"/>
</dbReference>
<dbReference type="EMBL" id="KV442067">
    <property type="protein sequence ID" value="OAQ26453.1"/>
    <property type="molecule type" value="Genomic_DNA"/>
</dbReference>
<dbReference type="Gene3D" id="1.20.1260.10">
    <property type="match status" value="1"/>
</dbReference>
<dbReference type="Proteomes" id="UP000078512">
    <property type="component" value="Unassembled WGS sequence"/>
</dbReference>
<evidence type="ECO:0008006" key="3">
    <source>
        <dbReference type="Google" id="ProtNLM"/>
    </source>
</evidence>
<keyword evidence="2" id="KW-1185">Reference proteome</keyword>
<evidence type="ECO:0000313" key="1">
    <source>
        <dbReference type="EMBL" id="OAQ26453.1"/>
    </source>
</evidence>
<accession>A0A197JNB0</accession>
<dbReference type="Pfam" id="PF13668">
    <property type="entry name" value="Ferritin_2"/>
    <property type="match status" value="1"/>
</dbReference>
<proteinExistence type="predicted"/>
<dbReference type="InterPro" id="IPR009078">
    <property type="entry name" value="Ferritin-like_SF"/>
</dbReference>
<reference evidence="1 2" key="1">
    <citation type="submission" date="2016-05" db="EMBL/GenBank/DDBJ databases">
        <title>Genome sequencing reveals origins of a unique bacterial endosymbiosis in the earliest lineages of terrestrial Fungi.</title>
        <authorList>
            <consortium name="DOE Joint Genome Institute"/>
            <person name="Uehling J."/>
            <person name="Gryganskyi A."/>
            <person name="Hameed K."/>
            <person name="Tschaplinski T."/>
            <person name="Misztal P."/>
            <person name="Wu S."/>
            <person name="Desiro A."/>
            <person name="Vande Pol N."/>
            <person name="Du Z.-Y."/>
            <person name="Zienkiewicz A."/>
            <person name="Zienkiewicz K."/>
            <person name="Morin E."/>
            <person name="Tisserant E."/>
            <person name="Splivallo R."/>
            <person name="Hainaut M."/>
            <person name="Henrissat B."/>
            <person name="Ohm R."/>
            <person name="Kuo A."/>
            <person name="Yan J."/>
            <person name="Lipzen A."/>
            <person name="Nolan M."/>
            <person name="Labutti K."/>
            <person name="Barry K."/>
            <person name="Goldstein A."/>
            <person name="Labbe J."/>
            <person name="Schadt C."/>
            <person name="Tuskan G."/>
            <person name="Grigoriev I."/>
            <person name="Martin F."/>
            <person name="Vilgalys R."/>
            <person name="Bonito G."/>
        </authorList>
    </citation>
    <scope>NUCLEOTIDE SEQUENCE [LARGE SCALE GENOMIC DNA]</scope>
    <source>
        <strain evidence="1 2">AG-77</strain>
    </source>
</reference>
<evidence type="ECO:0000313" key="2">
    <source>
        <dbReference type="Proteomes" id="UP000078512"/>
    </source>
</evidence>
<name>A0A197JNB0_9FUNG</name>
<sequence length="289" mass="31732">MRFSFIAIASAIAATSMVMAAPLRNLAKRDQASDNGILNFALTLEHLESEYYTQGLHKFGPDAFASYHLDDKVRERFVHIGEHEATHVKVLTSVIESMGGKPVPKCTYKFPLDNIETFIAVSRALEQTGVSAYLGSAAGITSKDLLTAAASIVTVEARQSSFLNELVGGEGAPYAFDTPLTPREVFTLASNFIESCPYDLGIAPFTQLKAEIKGDKVETSYEGEVKGRQEWCQFLYNNKMVVSRREECKLPPTVNGYVYVVITDTATPLTLKDEDHILAGPALLFRGNH</sequence>
<dbReference type="SUPFAM" id="SSF47240">
    <property type="entry name" value="Ferritin-like"/>
    <property type="match status" value="1"/>
</dbReference>
<gene>
    <name evidence="1" type="ORF">K457DRAFT_1834969</name>
</gene>
<dbReference type="OrthoDB" id="1001765at2759"/>
<dbReference type="CDD" id="cd00657">
    <property type="entry name" value="Ferritin_like"/>
    <property type="match status" value="1"/>
</dbReference>
<dbReference type="PANTHER" id="PTHR31694:SF26">
    <property type="entry name" value="OS05G0151100 PROTEIN"/>
    <property type="match status" value="1"/>
</dbReference>
<dbReference type="InterPro" id="IPR052965">
    <property type="entry name" value="Pigment-catalase-like"/>
</dbReference>
<dbReference type="AlphaFoldDB" id="A0A197JNB0"/>
<dbReference type="InterPro" id="IPR012347">
    <property type="entry name" value="Ferritin-like"/>
</dbReference>